<dbReference type="PROSITE" id="PS50109">
    <property type="entry name" value="HIS_KIN"/>
    <property type="match status" value="1"/>
</dbReference>
<dbReference type="EMBL" id="JALP01000217">
    <property type="protein sequence ID" value="THG89552.1"/>
    <property type="molecule type" value="Genomic_DNA"/>
</dbReference>
<dbReference type="InterPro" id="IPR003660">
    <property type="entry name" value="HAMP_dom"/>
</dbReference>
<dbReference type="PROSITE" id="PS50885">
    <property type="entry name" value="HAMP"/>
    <property type="match status" value="1"/>
</dbReference>
<evidence type="ECO:0000256" key="10">
    <source>
        <dbReference type="ARBA" id="ARBA00022840"/>
    </source>
</evidence>
<proteinExistence type="predicted"/>
<dbReference type="Gene3D" id="3.30.565.10">
    <property type="entry name" value="Histidine kinase-like ATPase, C-terminal domain"/>
    <property type="match status" value="1"/>
</dbReference>
<dbReference type="Gene3D" id="1.10.287.130">
    <property type="match status" value="1"/>
</dbReference>
<keyword evidence="9 16" id="KW-0418">Kinase</keyword>
<keyword evidence="5" id="KW-1003">Cell membrane</keyword>
<name>A0A094WK17_ALKAL</name>
<evidence type="ECO:0000313" key="19">
    <source>
        <dbReference type="Proteomes" id="UP000297014"/>
    </source>
</evidence>
<gene>
    <name evidence="17" type="ORF">AJ85_16725</name>
    <name evidence="16" type="ORF">BALCAV_0217320</name>
</gene>
<evidence type="ECO:0000256" key="2">
    <source>
        <dbReference type="ARBA" id="ARBA00004314"/>
    </source>
</evidence>
<dbReference type="InterPro" id="IPR003661">
    <property type="entry name" value="HisK_dim/P_dom"/>
</dbReference>
<dbReference type="Proteomes" id="UP000002754">
    <property type="component" value="Unassembled WGS sequence"/>
</dbReference>
<comment type="catalytic activity">
    <reaction evidence="1">
        <text>ATP + protein L-histidine = ADP + protein N-phospho-L-histidine.</text>
        <dbReference type="EC" id="2.7.13.3"/>
    </reaction>
</comment>
<keyword evidence="7" id="KW-0808">Transferase</keyword>
<dbReference type="Proteomes" id="UP000297014">
    <property type="component" value="Unassembled WGS sequence"/>
</dbReference>
<reference evidence="17 19" key="2">
    <citation type="submission" date="2014-01" db="EMBL/GenBank/DDBJ databases">
        <title>Draft genome sequencing of Bacillus alcalophilus CGMCC 1.3604.</title>
        <authorList>
            <person name="Yang J."/>
            <person name="Diao L."/>
            <person name="Yang S."/>
        </authorList>
    </citation>
    <scope>NUCLEOTIDE SEQUENCE [LARGE SCALE GENOMIC DNA]</scope>
    <source>
        <strain evidence="17 19">CGMCC 1.3604</strain>
    </source>
</reference>
<evidence type="ECO:0000256" key="12">
    <source>
        <dbReference type="ARBA" id="ARBA00023136"/>
    </source>
</evidence>
<dbReference type="Pfam" id="PF00672">
    <property type="entry name" value="HAMP"/>
    <property type="match status" value="1"/>
</dbReference>
<evidence type="ECO:0000313" key="16">
    <source>
        <dbReference type="EMBL" id="KGA96273.1"/>
    </source>
</evidence>
<dbReference type="SMART" id="SM00387">
    <property type="entry name" value="HATPase_c"/>
    <property type="match status" value="1"/>
</dbReference>
<keyword evidence="18" id="KW-1185">Reference proteome</keyword>
<dbReference type="InterPro" id="IPR004358">
    <property type="entry name" value="Sig_transdc_His_kin-like_C"/>
</dbReference>
<evidence type="ECO:0000256" key="7">
    <source>
        <dbReference type="ARBA" id="ARBA00022679"/>
    </source>
</evidence>
<dbReference type="SUPFAM" id="SSF158472">
    <property type="entry name" value="HAMP domain-like"/>
    <property type="match status" value="1"/>
</dbReference>
<dbReference type="Pfam" id="PF00512">
    <property type="entry name" value="HisKA"/>
    <property type="match status" value="1"/>
</dbReference>
<dbReference type="InterPro" id="IPR050736">
    <property type="entry name" value="Sensor_HK_Regulatory"/>
</dbReference>
<dbReference type="EMBL" id="ALPT02000070">
    <property type="protein sequence ID" value="KGA96273.1"/>
    <property type="molecule type" value="Genomic_DNA"/>
</dbReference>
<keyword evidence="12 13" id="KW-0472">Membrane</keyword>
<dbReference type="PRINTS" id="PR00344">
    <property type="entry name" value="BCTRLSENSOR"/>
</dbReference>
<sequence length="464" mass="52713">MNRIDIKLGLTILLLLITIILPLGFVMNQIFYGFYVSQAQEETHMLSSQYANLINDSTVENRLEVVEVAAKISNQKMLALSDQGEVWAQSNFSMSHHDTGYLLNLIHSADSQHYMTNSFEDSDGKKYIATASHINVNNSKGHVIVFSSLESIIQSIKKVQDFLKLSAIGSLFLGIGLTYFITKKLSQPLVSMEKAARQIAKGNYNTRTIQKSGDELGSLARAINDLAFSLQRVNEQRREFFANISHELRTPMTYLKGYSKVLREGRWKTEEERNQYLEIIDHEATRLTYLVDDLFDLAQMDEGRFNLEHKKVNINEIIKLVVKKTAYKALDQNLKIEYLCELSDKEDSIVLGDPLRLEQVLINLVENAIKYTKEGSITIYTVSNDENIKIKVRDTGIGMEEDELPYIFERFYRVEKSRSRAFGGTGLGLSIVKQLIELHNGTIEVESTVGEGTEFTIILPKISD</sequence>
<evidence type="ECO:0000259" key="14">
    <source>
        <dbReference type="PROSITE" id="PS50109"/>
    </source>
</evidence>
<dbReference type="InterPro" id="IPR036890">
    <property type="entry name" value="HATPase_C_sf"/>
</dbReference>
<keyword evidence="13" id="KW-1133">Transmembrane helix</keyword>
<evidence type="ECO:0000313" key="17">
    <source>
        <dbReference type="EMBL" id="THG89552.1"/>
    </source>
</evidence>
<evidence type="ECO:0000256" key="8">
    <source>
        <dbReference type="ARBA" id="ARBA00022741"/>
    </source>
</evidence>
<keyword evidence="13" id="KW-0812">Transmembrane</keyword>
<dbReference type="Pfam" id="PF02518">
    <property type="entry name" value="HATPase_c"/>
    <property type="match status" value="1"/>
</dbReference>
<evidence type="ECO:0000256" key="9">
    <source>
        <dbReference type="ARBA" id="ARBA00022777"/>
    </source>
</evidence>
<dbReference type="FunFam" id="1.10.287.130:FF:000001">
    <property type="entry name" value="Two-component sensor histidine kinase"/>
    <property type="match status" value="1"/>
</dbReference>
<keyword evidence="10" id="KW-0067">ATP-binding</keyword>
<comment type="caution">
    <text evidence="16">The sequence shown here is derived from an EMBL/GenBank/DDBJ whole genome shotgun (WGS) entry which is preliminary data.</text>
</comment>
<accession>A0A094WK17</accession>
<dbReference type="EC" id="2.7.13.3" evidence="4"/>
<dbReference type="CDD" id="cd00082">
    <property type="entry name" value="HisKA"/>
    <property type="match status" value="1"/>
</dbReference>
<feature type="transmembrane region" description="Helical" evidence="13">
    <location>
        <begin position="12"/>
        <end position="35"/>
    </location>
</feature>
<evidence type="ECO:0000259" key="15">
    <source>
        <dbReference type="PROSITE" id="PS50885"/>
    </source>
</evidence>
<feature type="domain" description="Histidine kinase" evidence="14">
    <location>
        <begin position="243"/>
        <end position="463"/>
    </location>
</feature>
<dbReference type="OrthoDB" id="9813151at2"/>
<evidence type="ECO:0000313" key="18">
    <source>
        <dbReference type="Proteomes" id="UP000002754"/>
    </source>
</evidence>
<evidence type="ECO:0000256" key="6">
    <source>
        <dbReference type="ARBA" id="ARBA00022553"/>
    </source>
</evidence>
<dbReference type="SUPFAM" id="SSF55874">
    <property type="entry name" value="ATPase domain of HSP90 chaperone/DNA topoisomerase II/histidine kinase"/>
    <property type="match status" value="1"/>
</dbReference>
<dbReference type="GO" id="GO:0045121">
    <property type="term" value="C:membrane raft"/>
    <property type="evidence" value="ECO:0007669"/>
    <property type="project" value="UniProtKB-SubCell"/>
</dbReference>
<keyword evidence="6" id="KW-0597">Phosphoprotein</keyword>
<dbReference type="SMART" id="SM00304">
    <property type="entry name" value="HAMP"/>
    <property type="match status" value="1"/>
</dbReference>
<dbReference type="RefSeq" id="WP_003322879.1">
    <property type="nucleotide sequence ID" value="NZ_ALPT02000070.1"/>
</dbReference>
<protein>
    <recommendedName>
        <fullName evidence="4">histidine kinase</fullName>
        <ecNumber evidence="4">2.7.13.3</ecNumber>
    </recommendedName>
</protein>
<dbReference type="AlphaFoldDB" id="A0A094WK17"/>
<reference evidence="16 18" key="1">
    <citation type="journal article" date="2014" name="Genome Announc.">
        <title>Draft Genome Sequence of Bacillus alcalophilus AV1934, a Classic Alkaliphile Isolated from Human Feces in 1934.</title>
        <authorList>
            <person name="Attie O."/>
            <person name="Jayaprakash A."/>
            <person name="Shah H."/>
            <person name="Paulsen I.T."/>
            <person name="Morino M."/>
            <person name="Takahashi Y."/>
            <person name="Narumi I."/>
            <person name="Sachidanandam R."/>
            <person name="Satoh K."/>
            <person name="Ito M."/>
            <person name="Krulwich T.A."/>
        </authorList>
    </citation>
    <scope>NUCLEOTIDE SEQUENCE [LARGE SCALE GENOMIC DNA]</scope>
    <source>
        <strain evidence="16 18">AV1934</strain>
    </source>
</reference>
<dbReference type="eggNOG" id="COG2205">
    <property type="taxonomic scope" value="Bacteria"/>
</dbReference>
<organism evidence="16 18">
    <name type="scientific">Alkalihalobacillus alcalophilus ATCC 27647 = CGMCC 1.3604</name>
    <dbReference type="NCBI Taxonomy" id="1218173"/>
    <lineage>
        <taxon>Bacteria</taxon>
        <taxon>Bacillati</taxon>
        <taxon>Bacillota</taxon>
        <taxon>Bacilli</taxon>
        <taxon>Bacillales</taxon>
        <taxon>Bacillaceae</taxon>
        <taxon>Alkalihalobacillus</taxon>
    </lineage>
</organism>
<evidence type="ECO:0000256" key="13">
    <source>
        <dbReference type="SAM" id="Phobius"/>
    </source>
</evidence>
<dbReference type="GO" id="GO:0000155">
    <property type="term" value="F:phosphorelay sensor kinase activity"/>
    <property type="evidence" value="ECO:0007669"/>
    <property type="project" value="InterPro"/>
</dbReference>
<evidence type="ECO:0000256" key="3">
    <source>
        <dbReference type="ARBA" id="ARBA00004651"/>
    </source>
</evidence>
<keyword evidence="11" id="KW-0902">Two-component regulatory system</keyword>
<dbReference type="PANTHER" id="PTHR43711">
    <property type="entry name" value="TWO-COMPONENT HISTIDINE KINASE"/>
    <property type="match status" value="1"/>
</dbReference>
<comment type="subcellular location">
    <subcellularLocation>
        <location evidence="3">Cell membrane</location>
        <topology evidence="3">Multi-pass membrane protein</topology>
    </subcellularLocation>
    <subcellularLocation>
        <location evidence="2">Membrane raft</location>
        <topology evidence="2">Multi-pass membrane protein</topology>
    </subcellularLocation>
</comment>
<keyword evidence="8" id="KW-0547">Nucleotide-binding</keyword>
<evidence type="ECO:0000256" key="11">
    <source>
        <dbReference type="ARBA" id="ARBA00023012"/>
    </source>
</evidence>
<dbReference type="SMART" id="SM00388">
    <property type="entry name" value="HisKA"/>
    <property type="match status" value="1"/>
</dbReference>
<dbReference type="InterPro" id="IPR036097">
    <property type="entry name" value="HisK_dim/P_sf"/>
</dbReference>
<dbReference type="CDD" id="cd06225">
    <property type="entry name" value="HAMP"/>
    <property type="match status" value="1"/>
</dbReference>
<dbReference type="Gene3D" id="6.10.340.10">
    <property type="match status" value="1"/>
</dbReference>
<dbReference type="CDD" id="cd16922">
    <property type="entry name" value="HATPase_EvgS-ArcB-TorS-like"/>
    <property type="match status" value="1"/>
</dbReference>
<feature type="domain" description="HAMP" evidence="15">
    <location>
        <begin position="183"/>
        <end position="235"/>
    </location>
</feature>
<dbReference type="FunFam" id="3.30.565.10:FF:000023">
    <property type="entry name" value="PAS domain-containing sensor histidine kinase"/>
    <property type="match status" value="1"/>
</dbReference>
<evidence type="ECO:0000256" key="5">
    <source>
        <dbReference type="ARBA" id="ARBA00022475"/>
    </source>
</evidence>
<dbReference type="STRING" id="1218173.BALCAV_0217320"/>
<evidence type="ECO:0000256" key="4">
    <source>
        <dbReference type="ARBA" id="ARBA00012438"/>
    </source>
</evidence>
<evidence type="ECO:0000256" key="1">
    <source>
        <dbReference type="ARBA" id="ARBA00000085"/>
    </source>
</evidence>
<dbReference type="InterPro" id="IPR005467">
    <property type="entry name" value="His_kinase_dom"/>
</dbReference>
<dbReference type="InterPro" id="IPR003594">
    <property type="entry name" value="HATPase_dom"/>
</dbReference>
<dbReference type="GO" id="GO:0005524">
    <property type="term" value="F:ATP binding"/>
    <property type="evidence" value="ECO:0007669"/>
    <property type="project" value="UniProtKB-KW"/>
</dbReference>
<dbReference type="GO" id="GO:0005886">
    <property type="term" value="C:plasma membrane"/>
    <property type="evidence" value="ECO:0007669"/>
    <property type="project" value="UniProtKB-SubCell"/>
</dbReference>
<dbReference type="SUPFAM" id="SSF47384">
    <property type="entry name" value="Homodimeric domain of signal transducing histidine kinase"/>
    <property type="match status" value="1"/>
</dbReference>
<dbReference type="PANTHER" id="PTHR43711:SF1">
    <property type="entry name" value="HISTIDINE KINASE 1"/>
    <property type="match status" value="1"/>
</dbReference>